<feature type="region of interest" description="Disordered" evidence="1">
    <location>
        <begin position="142"/>
        <end position="186"/>
    </location>
</feature>
<sequence length="186" mass="19734">MRGHVPYPQLSLLPTPLPRSPPPLLRECQAPSGRGQSVEPQPGLLSPSGKPGGEGCGVLGSAAPEGGWGREGAGGATERPGLSRQSQPWPQLGICQTLGFLLGRAASVCGRAQCRRVDTQALAQTSFGDKQPRDPLRRLKLSERALGTESHQRATRLRGLQRRTPDLKPPPGQRGLLIEGPLPRAS</sequence>
<feature type="region of interest" description="Disordered" evidence="1">
    <location>
        <begin position="1"/>
        <end position="89"/>
    </location>
</feature>
<feature type="compositionally biased region" description="Low complexity" evidence="1">
    <location>
        <begin position="40"/>
        <end position="49"/>
    </location>
</feature>
<dbReference type="AlphaFoldDB" id="A0A480G310"/>
<feature type="compositionally biased region" description="Gly residues" evidence="1">
    <location>
        <begin position="66"/>
        <end position="75"/>
    </location>
</feature>
<evidence type="ECO:0000313" key="2">
    <source>
        <dbReference type="EMBL" id="HDA06531.1"/>
    </source>
</evidence>
<feature type="compositionally biased region" description="Pro residues" evidence="1">
    <location>
        <begin position="15"/>
        <end position="24"/>
    </location>
</feature>
<accession>A0A480G310</accession>
<evidence type="ECO:0000256" key="1">
    <source>
        <dbReference type="SAM" id="MobiDB-lite"/>
    </source>
</evidence>
<name>A0A480G310_PIG</name>
<dbReference type="EMBL" id="DQIR01021259">
    <property type="protein sequence ID" value="HCZ76734.1"/>
    <property type="molecule type" value="Transcribed_RNA"/>
</dbReference>
<protein>
    <submittedName>
        <fullName evidence="2">Protein S100-A13 isoform X2</fullName>
    </submittedName>
</protein>
<proteinExistence type="predicted"/>
<organism evidence="2">
    <name type="scientific">Sus scrofa</name>
    <name type="common">Pig</name>
    <dbReference type="NCBI Taxonomy" id="9823"/>
    <lineage>
        <taxon>Eukaryota</taxon>
        <taxon>Metazoa</taxon>
        <taxon>Chordata</taxon>
        <taxon>Craniata</taxon>
        <taxon>Vertebrata</taxon>
        <taxon>Euteleostomi</taxon>
        <taxon>Mammalia</taxon>
        <taxon>Eutheria</taxon>
        <taxon>Laurasiatheria</taxon>
        <taxon>Artiodactyla</taxon>
        <taxon>Suina</taxon>
        <taxon>Suidae</taxon>
        <taxon>Sus</taxon>
    </lineage>
</organism>
<dbReference type="EMBL" id="DQIR01051055">
    <property type="protein sequence ID" value="HDA06531.1"/>
    <property type="molecule type" value="Transcribed_RNA"/>
</dbReference>
<reference evidence="2" key="1">
    <citation type="journal article" date="2019" name="PeerJ">
        <title>Genes of the pig, Sus scrofa, reconstructed with EvidentialGene.</title>
        <authorList>
            <person name="Gilbert D.G."/>
        </authorList>
    </citation>
    <scope>NUCLEOTIDE SEQUENCE</scope>
</reference>